<protein>
    <submittedName>
        <fullName evidence="3">Putative MYND Zn-finger protein</fullName>
    </submittedName>
</protein>
<evidence type="ECO:0000313" key="4">
    <source>
        <dbReference type="Proteomes" id="UP000799767"/>
    </source>
</evidence>
<dbReference type="AlphaFoldDB" id="A0A6A6PP20"/>
<dbReference type="RefSeq" id="XP_033588116.1">
    <property type="nucleotide sequence ID" value="XM_033734263.1"/>
</dbReference>
<dbReference type="GO" id="GO:0005737">
    <property type="term" value="C:cytoplasm"/>
    <property type="evidence" value="ECO:0007669"/>
    <property type="project" value="InterPro"/>
</dbReference>
<proteinExistence type="predicted"/>
<dbReference type="EMBL" id="MU001638">
    <property type="protein sequence ID" value="KAF2481546.1"/>
    <property type="molecule type" value="Genomic_DNA"/>
</dbReference>
<dbReference type="GO" id="GO:0030490">
    <property type="term" value="P:maturation of SSU-rRNA"/>
    <property type="evidence" value="ECO:0007669"/>
    <property type="project" value="TreeGrafter"/>
</dbReference>
<feature type="compositionally biased region" description="Low complexity" evidence="1">
    <location>
        <begin position="162"/>
        <end position="177"/>
    </location>
</feature>
<dbReference type="Pfam" id="PF04194">
    <property type="entry name" value="PDCD2_C"/>
    <property type="match status" value="1"/>
</dbReference>
<feature type="compositionally biased region" description="Polar residues" evidence="1">
    <location>
        <begin position="178"/>
        <end position="189"/>
    </location>
</feature>
<dbReference type="PANTHER" id="PTHR47524:SF1">
    <property type="entry name" value="20S RRNA ACCUMULATION PROTEIN 4"/>
    <property type="match status" value="1"/>
</dbReference>
<accession>A0A6A6PP20</accession>
<dbReference type="Proteomes" id="UP000799767">
    <property type="component" value="Unassembled WGS sequence"/>
</dbReference>
<dbReference type="GeneID" id="54475265"/>
<keyword evidence="4" id="KW-1185">Reference proteome</keyword>
<feature type="domain" description="Programmed cell death protein 2 C-terminal" evidence="2">
    <location>
        <begin position="271"/>
        <end position="401"/>
    </location>
</feature>
<evidence type="ECO:0000313" key="3">
    <source>
        <dbReference type="EMBL" id="KAF2481546.1"/>
    </source>
</evidence>
<sequence>MADYDSDSSDEDVRGDDIQTNVLLGYASKEATSDDFSQLGGRPVWLDGTTAPSDAYATCKICNGVMSLLLQLYADLPEWFPGHERRLYVFGCRRKPCRRKAGCVRALRAVRASAIPASTAERHETKSEAEERAQPAVNLGETLFGAKSSTPAQNNPFSTTGSSSASNNPFAAAGSNATTTAKSEPSLNETFAEKARISTTTKPSPQAPQIPSTPWQQDPSPYPSYHIDADKEYLEPEPATVPGNARLDTEDASGGSSSAAEDKAAFESAMDKTFQHFADRLSQNPEQILRYEFGGQPLLYSKSDAAGRVLSHASEAKVQTSSTLNGSSVSRVPRCPSCGAGRSFELQLTPHAITELEADEMGVDGMEWGTVIVCVCSSDCTEKGKEEGQVGYVEEWVGVQWEEVVSEKKR</sequence>
<reference evidence="3" key="1">
    <citation type="journal article" date="2020" name="Stud. Mycol.">
        <title>101 Dothideomycetes genomes: a test case for predicting lifestyles and emergence of pathogens.</title>
        <authorList>
            <person name="Haridas S."/>
            <person name="Albert R."/>
            <person name="Binder M."/>
            <person name="Bloem J."/>
            <person name="Labutti K."/>
            <person name="Salamov A."/>
            <person name="Andreopoulos B."/>
            <person name="Baker S."/>
            <person name="Barry K."/>
            <person name="Bills G."/>
            <person name="Bluhm B."/>
            <person name="Cannon C."/>
            <person name="Castanera R."/>
            <person name="Culley D."/>
            <person name="Daum C."/>
            <person name="Ezra D."/>
            <person name="Gonzalez J."/>
            <person name="Henrissat B."/>
            <person name="Kuo A."/>
            <person name="Liang C."/>
            <person name="Lipzen A."/>
            <person name="Lutzoni F."/>
            <person name="Magnuson J."/>
            <person name="Mondo S."/>
            <person name="Nolan M."/>
            <person name="Ohm R."/>
            <person name="Pangilinan J."/>
            <person name="Park H.-J."/>
            <person name="Ramirez L."/>
            <person name="Alfaro M."/>
            <person name="Sun H."/>
            <person name="Tritt A."/>
            <person name="Yoshinaga Y."/>
            <person name="Zwiers L.-H."/>
            <person name="Turgeon B."/>
            <person name="Goodwin S."/>
            <person name="Spatafora J."/>
            <person name="Crous P."/>
            <person name="Grigoriev I."/>
        </authorList>
    </citation>
    <scope>NUCLEOTIDE SEQUENCE</scope>
    <source>
        <strain evidence="3">CBS 113389</strain>
    </source>
</reference>
<feature type="compositionally biased region" description="Polar residues" evidence="1">
    <location>
        <begin position="147"/>
        <end position="161"/>
    </location>
</feature>
<evidence type="ECO:0000259" key="2">
    <source>
        <dbReference type="Pfam" id="PF04194"/>
    </source>
</evidence>
<dbReference type="InterPro" id="IPR007320">
    <property type="entry name" value="PDCD2_C"/>
</dbReference>
<dbReference type="OrthoDB" id="443682at2759"/>
<evidence type="ECO:0000256" key="1">
    <source>
        <dbReference type="SAM" id="MobiDB-lite"/>
    </source>
</evidence>
<organism evidence="3 4">
    <name type="scientific">Neohortaea acidophila</name>
    <dbReference type="NCBI Taxonomy" id="245834"/>
    <lineage>
        <taxon>Eukaryota</taxon>
        <taxon>Fungi</taxon>
        <taxon>Dikarya</taxon>
        <taxon>Ascomycota</taxon>
        <taxon>Pezizomycotina</taxon>
        <taxon>Dothideomycetes</taxon>
        <taxon>Dothideomycetidae</taxon>
        <taxon>Mycosphaerellales</taxon>
        <taxon>Teratosphaeriaceae</taxon>
        <taxon>Neohortaea</taxon>
    </lineage>
</organism>
<dbReference type="PANTHER" id="PTHR47524">
    <property type="entry name" value="20S RRNA ACCUMULATION PROTEIN 4"/>
    <property type="match status" value="1"/>
</dbReference>
<feature type="compositionally biased region" description="Polar residues" evidence="1">
    <location>
        <begin position="197"/>
        <end position="219"/>
    </location>
</feature>
<name>A0A6A6PP20_9PEZI</name>
<feature type="region of interest" description="Disordered" evidence="1">
    <location>
        <begin position="146"/>
        <end position="263"/>
    </location>
</feature>
<gene>
    <name evidence="3" type="ORF">BDY17DRAFT_301516</name>
</gene>